<sequence>MSVRIYKSHRNFRALDFYNALNTRISKVFTNIQAYGGSWADDEIDIASISVPIEKNRGYGGASDLFRSSFGSNGHGSRGLTFLDNGPPYIVKLVNLPVTSHDDFVEDLFRSRYTSFVKFKIVFDPSSQPLESGVVKKIAFVELATFADQNRVLKWHDLYYRGSRRVVIEMAEFEDFKYCMAFNQEHEQQLRDVEREFLAGKSRHGWAEDHGRGLFGHEGMNGGNNHHLLSYGRGILGDNGALQHRVESLHNRPSNASSLAPSQPPTLLQPVRKPTLPDHPKPNPFGNAKPVDILLKEHEIDNQLITINHTTIRTAGVMESPPEAKVAKQVHSTHLESQAPEPSSLPSDKPGFTPAPIPSSVYGQKQSLADILSKNDSDLALTPKTSTRKSATTTPKPQVIKPTILKKKSAVTASHEASVEHSKGAEATNGVEVESLVENGDLMVSIEDGQGHTNEEVKASIPEQSSAKEHIRNVKANKRRELKSKEGKDVERGHPRERGAKRGSKEDKPREPGETRTPREPKEPKEPKELKGPKQSKRHREPKEQREPRESREVRDPKEPKEPRDRRVFGESKESKEFKETKESKGPKEPKELMKPKHADSTEELKVSKETLKQKETDDLHGSKWPRKTREFREPREPRPPRRRGSRDSEPYIRAPKGSEEDSEHKQKPRIHNLSERNKSFASSNRPDFKKQLSEMTNAMGREQNSLRKPKRGGHKEVSLSPSECKGNAKSHEKHETDTQTGGDNVDHSPGGTGKRDSPVSPEASSSHRLNGSEKALEGHNGGETPSKNVPDRSNRNRDGRGRGGFRGRGTRGRGGRGRGRGSSSPGGVKPDDVSSQG</sequence>
<protein>
    <submittedName>
        <fullName evidence="4">CIC11C00000004328</fullName>
    </submittedName>
</protein>
<name>A0A1L0D5E3_9ASCO</name>
<feature type="compositionally biased region" description="Basic and acidic residues" evidence="2">
    <location>
        <begin position="541"/>
        <end position="666"/>
    </location>
</feature>
<evidence type="ECO:0000256" key="1">
    <source>
        <dbReference type="PROSITE-ProRule" id="PRU00176"/>
    </source>
</evidence>
<dbReference type="SUPFAM" id="SSF54928">
    <property type="entry name" value="RNA-binding domain, RBD"/>
    <property type="match status" value="1"/>
</dbReference>
<feature type="compositionally biased region" description="Basic residues" evidence="2">
    <location>
        <begin position="473"/>
        <end position="482"/>
    </location>
</feature>
<dbReference type="EMBL" id="LT635765">
    <property type="protein sequence ID" value="SGZ51216.1"/>
    <property type="molecule type" value="Genomic_DNA"/>
</dbReference>
<dbReference type="Proteomes" id="UP000182259">
    <property type="component" value="Chromosome II"/>
</dbReference>
<evidence type="ECO:0000256" key="2">
    <source>
        <dbReference type="SAM" id="MobiDB-lite"/>
    </source>
</evidence>
<gene>
    <name evidence="4" type="ORF">SAMEA4029009_CIC11G00000004328</name>
</gene>
<feature type="compositionally biased region" description="Basic and acidic residues" evidence="2">
    <location>
        <begin position="449"/>
        <end position="458"/>
    </location>
</feature>
<organism evidence="4 5">
    <name type="scientific">Sungouiella intermedia</name>
    <dbReference type="NCBI Taxonomy" id="45354"/>
    <lineage>
        <taxon>Eukaryota</taxon>
        <taxon>Fungi</taxon>
        <taxon>Dikarya</taxon>
        <taxon>Ascomycota</taxon>
        <taxon>Saccharomycotina</taxon>
        <taxon>Pichiomycetes</taxon>
        <taxon>Metschnikowiaceae</taxon>
        <taxon>Sungouiella</taxon>
    </lineage>
</organism>
<dbReference type="GO" id="GO:0003723">
    <property type="term" value="F:RNA binding"/>
    <property type="evidence" value="ECO:0007669"/>
    <property type="project" value="UniProtKB-UniRule"/>
</dbReference>
<feature type="compositionally biased region" description="Polar residues" evidence="2">
    <location>
        <begin position="251"/>
        <end position="261"/>
    </location>
</feature>
<feature type="compositionally biased region" description="Polar residues" evidence="2">
    <location>
        <begin position="330"/>
        <end position="346"/>
    </location>
</feature>
<evidence type="ECO:0000259" key="3">
    <source>
        <dbReference type="PROSITE" id="PS50102"/>
    </source>
</evidence>
<feature type="region of interest" description="Disordered" evidence="2">
    <location>
        <begin position="250"/>
        <end position="289"/>
    </location>
</feature>
<evidence type="ECO:0000313" key="4">
    <source>
        <dbReference type="EMBL" id="SGZ51216.1"/>
    </source>
</evidence>
<evidence type="ECO:0000313" key="5">
    <source>
        <dbReference type="Proteomes" id="UP000182259"/>
    </source>
</evidence>
<feature type="compositionally biased region" description="Polar residues" evidence="2">
    <location>
        <begin position="383"/>
        <end position="396"/>
    </location>
</feature>
<keyword evidence="1" id="KW-0694">RNA-binding</keyword>
<proteinExistence type="predicted"/>
<feature type="region of interest" description="Disordered" evidence="2">
    <location>
        <begin position="445"/>
        <end position="838"/>
    </location>
</feature>
<feature type="compositionally biased region" description="Basic residues" evidence="2">
    <location>
        <begin position="804"/>
        <end position="820"/>
    </location>
</feature>
<feature type="compositionally biased region" description="Basic and acidic residues" evidence="2">
    <location>
        <begin position="483"/>
        <end position="532"/>
    </location>
</feature>
<feature type="region of interest" description="Disordered" evidence="2">
    <location>
        <begin position="319"/>
        <end position="364"/>
    </location>
</feature>
<feature type="region of interest" description="Disordered" evidence="2">
    <location>
        <begin position="379"/>
        <end position="432"/>
    </location>
</feature>
<accession>A0A1L0D5E3</accession>
<feature type="domain" description="RRM" evidence="3">
    <location>
        <begin position="89"/>
        <end position="173"/>
    </location>
</feature>
<dbReference type="PROSITE" id="PS50102">
    <property type="entry name" value="RRM"/>
    <property type="match status" value="1"/>
</dbReference>
<dbReference type="AlphaFoldDB" id="A0A1L0D5E3"/>
<dbReference type="InterPro" id="IPR035979">
    <property type="entry name" value="RBD_domain_sf"/>
</dbReference>
<feature type="compositionally biased region" description="Basic and acidic residues" evidence="2">
    <location>
        <begin position="790"/>
        <end position="802"/>
    </location>
</feature>
<dbReference type="InterPro" id="IPR000504">
    <property type="entry name" value="RRM_dom"/>
</dbReference>
<reference evidence="4 5" key="1">
    <citation type="submission" date="2016-10" db="EMBL/GenBank/DDBJ databases">
        <authorList>
            <person name="de Groot N.N."/>
        </authorList>
    </citation>
    <scope>NUCLEOTIDE SEQUENCE [LARGE SCALE GENOMIC DNA]</scope>
    <source>
        <strain evidence="4 5">PYCC 4715</strain>
    </source>
</reference>